<protein>
    <recommendedName>
        <fullName evidence="3">N-acetylglutamate synthase</fullName>
    </recommendedName>
</protein>
<dbReference type="STRING" id="404380.Gbem_0509"/>
<evidence type="ECO:0000313" key="2">
    <source>
        <dbReference type="Proteomes" id="UP000008825"/>
    </source>
</evidence>
<dbReference type="RefSeq" id="WP_012528945.1">
    <property type="nucleotide sequence ID" value="NC_011146.1"/>
</dbReference>
<dbReference type="AlphaFoldDB" id="B5ECB0"/>
<sequence length="120" mass="13519">MIAITYNDRFFKAVSNSENGEVDESTIFHYRQTDDLVWGTYQGGQVRFGTLVAKVLPDASLEMRYSHVNLNGEMMTGECRSTPELLKDGRIKLNEKWQWTCGDCSEGESAVEELLSGDLS</sequence>
<dbReference type="KEGG" id="gbm:Gbem_0509"/>
<dbReference type="Pfam" id="PF26421">
    <property type="entry name" value="Avidin_like"/>
    <property type="match status" value="1"/>
</dbReference>
<gene>
    <name evidence="1" type="ordered locus">Gbem_0509</name>
</gene>
<dbReference type="EMBL" id="CP001124">
    <property type="protein sequence ID" value="ACH37538.1"/>
    <property type="molecule type" value="Genomic_DNA"/>
</dbReference>
<evidence type="ECO:0008006" key="3">
    <source>
        <dbReference type="Google" id="ProtNLM"/>
    </source>
</evidence>
<dbReference type="InterPro" id="IPR058595">
    <property type="entry name" value="Avidin-like"/>
</dbReference>
<accession>B5ECB0</accession>
<dbReference type="HOGENOM" id="CLU_146218_1_0_7"/>
<dbReference type="Proteomes" id="UP000008825">
    <property type="component" value="Chromosome"/>
</dbReference>
<evidence type="ECO:0000313" key="1">
    <source>
        <dbReference type="EMBL" id="ACH37538.1"/>
    </source>
</evidence>
<keyword evidence="2" id="KW-1185">Reference proteome</keyword>
<organism evidence="1 2">
    <name type="scientific">Citrifermentans bemidjiense (strain ATCC BAA-1014 / DSM 16622 / JCM 12645 / Bem)</name>
    <name type="common">Geobacter bemidjiensis</name>
    <dbReference type="NCBI Taxonomy" id="404380"/>
    <lineage>
        <taxon>Bacteria</taxon>
        <taxon>Pseudomonadati</taxon>
        <taxon>Thermodesulfobacteriota</taxon>
        <taxon>Desulfuromonadia</taxon>
        <taxon>Geobacterales</taxon>
        <taxon>Geobacteraceae</taxon>
        <taxon>Citrifermentans</taxon>
    </lineage>
</organism>
<name>B5ECB0_CITBB</name>
<dbReference type="eggNOG" id="COG0590">
    <property type="taxonomic scope" value="Bacteria"/>
</dbReference>
<reference evidence="1 2" key="2">
    <citation type="journal article" date="2010" name="BMC Genomics">
        <title>The genome of Geobacter bemidjiensis, exemplar for the subsurface clade of Geobacter species that predominate in Fe(III)-reducing subsurface environments.</title>
        <authorList>
            <person name="Aklujkar M."/>
            <person name="Young N.D."/>
            <person name="Holmes D."/>
            <person name="Chavan M."/>
            <person name="Risso C."/>
            <person name="Kiss H.E."/>
            <person name="Han C.S."/>
            <person name="Land M.L."/>
            <person name="Lovley D.R."/>
        </authorList>
    </citation>
    <scope>NUCLEOTIDE SEQUENCE [LARGE SCALE GENOMIC DNA]</scope>
    <source>
        <strain evidence="2">ATCC BAA-1014 / DSM 16622 / JCM 12645 / Bem</strain>
    </source>
</reference>
<reference evidence="1 2" key="1">
    <citation type="submission" date="2008-07" db="EMBL/GenBank/DDBJ databases">
        <title>Complete sequence of Geobacter bemidjiensis BEM.</title>
        <authorList>
            <consortium name="US DOE Joint Genome Institute"/>
            <person name="Lucas S."/>
            <person name="Copeland A."/>
            <person name="Lapidus A."/>
            <person name="Glavina del Rio T."/>
            <person name="Dalin E."/>
            <person name="Tice H."/>
            <person name="Bruce D."/>
            <person name="Goodwin L."/>
            <person name="Pitluck S."/>
            <person name="Kiss H."/>
            <person name="Brettin T."/>
            <person name="Detter J.C."/>
            <person name="Han C."/>
            <person name="Kuske C.R."/>
            <person name="Schmutz J."/>
            <person name="Larimer F."/>
            <person name="Land M."/>
            <person name="Hauser L."/>
            <person name="Kyrpides N."/>
            <person name="Lykidis A."/>
            <person name="Lovley D."/>
            <person name="Richardson P."/>
        </authorList>
    </citation>
    <scope>NUCLEOTIDE SEQUENCE [LARGE SCALE GENOMIC DNA]</scope>
    <source>
        <strain evidence="2">ATCC BAA-1014 / DSM 16622 / JCM 12645 / Bem</strain>
    </source>
</reference>
<proteinExistence type="predicted"/>